<dbReference type="InterPro" id="IPR051464">
    <property type="entry name" value="Peptidase_M42_aminopept"/>
</dbReference>
<evidence type="ECO:0000256" key="2">
    <source>
        <dbReference type="ARBA" id="ARBA00022438"/>
    </source>
</evidence>
<evidence type="ECO:0000313" key="6">
    <source>
        <dbReference type="EMBL" id="SVC02233.1"/>
    </source>
</evidence>
<dbReference type="GO" id="GO:0004177">
    <property type="term" value="F:aminopeptidase activity"/>
    <property type="evidence" value="ECO:0007669"/>
    <property type="project" value="UniProtKB-KW"/>
</dbReference>
<keyword evidence="2" id="KW-0031">Aminopeptidase</keyword>
<feature type="non-terminal residue" evidence="6">
    <location>
        <position position="1"/>
    </location>
</feature>
<evidence type="ECO:0000256" key="5">
    <source>
        <dbReference type="ARBA" id="ARBA00022801"/>
    </source>
</evidence>
<dbReference type="PANTHER" id="PTHR32481:SF0">
    <property type="entry name" value="AMINOPEPTIDASE YPDE-RELATED"/>
    <property type="match status" value="1"/>
</dbReference>
<evidence type="ECO:0000256" key="3">
    <source>
        <dbReference type="ARBA" id="ARBA00022670"/>
    </source>
</evidence>
<sequence length="238" mass="26239">MELLKELCESSGIPGREERIREIVRRELEPIVDEITVDSMGNMLCIKKKSGATKLMIAAHMDEIGFVVSHIEEKGWVRIVALGGHDPRNMVAQHVRICADEGDLTGILYPGIKPPHIQNPEDRNKKLEVKDFIVDLGLSGDEVKEKIQIGTPVTLKRNFIELGECVSCKAMDNRVAVYIMIKAMQNAEKYGFETYAVATSQEEIGLRGATTSAFGINPDVGICLDTTLATDTPGVSDR</sequence>
<protein>
    <submittedName>
        <fullName evidence="6">Uncharacterized protein</fullName>
    </submittedName>
</protein>
<comment type="similarity">
    <text evidence="1">Belongs to the peptidase M42 family.</text>
</comment>
<keyword evidence="5" id="KW-0378">Hydrolase</keyword>
<dbReference type="Pfam" id="PF05343">
    <property type="entry name" value="Peptidase_M42"/>
    <property type="match status" value="1"/>
</dbReference>
<name>A0A382ITP2_9ZZZZ</name>
<keyword evidence="4" id="KW-0479">Metal-binding</keyword>
<dbReference type="Gene3D" id="2.40.30.40">
    <property type="entry name" value="Peptidase M42, domain 2"/>
    <property type="match status" value="1"/>
</dbReference>
<dbReference type="GO" id="GO:0006508">
    <property type="term" value="P:proteolysis"/>
    <property type="evidence" value="ECO:0007669"/>
    <property type="project" value="UniProtKB-KW"/>
</dbReference>
<dbReference type="GO" id="GO:0046872">
    <property type="term" value="F:metal ion binding"/>
    <property type="evidence" value="ECO:0007669"/>
    <property type="project" value="UniProtKB-KW"/>
</dbReference>
<organism evidence="6">
    <name type="scientific">marine metagenome</name>
    <dbReference type="NCBI Taxonomy" id="408172"/>
    <lineage>
        <taxon>unclassified sequences</taxon>
        <taxon>metagenomes</taxon>
        <taxon>ecological metagenomes</taxon>
    </lineage>
</organism>
<dbReference type="EMBL" id="UINC01069108">
    <property type="protein sequence ID" value="SVC02233.1"/>
    <property type="molecule type" value="Genomic_DNA"/>
</dbReference>
<gene>
    <name evidence="6" type="ORF">METZ01_LOCUS255087</name>
</gene>
<feature type="non-terminal residue" evidence="6">
    <location>
        <position position="238"/>
    </location>
</feature>
<dbReference type="PANTHER" id="PTHR32481">
    <property type="entry name" value="AMINOPEPTIDASE"/>
    <property type="match status" value="1"/>
</dbReference>
<dbReference type="SUPFAM" id="SSF53187">
    <property type="entry name" value="Zn-dependent exopeptidases"/>
    <property type="match status" value="1"/>
</dbReference>
<dbReference type="SUPFAM" id="SSF101821">
    <property type="entry name" value="Aminopeptidase/glucanase lid domain"/>
    <property type="match status" value="1"/>
</dbReference>
<evidence type="ECO:0000256" key="1">
    <source>
        <dbReference type="ARBA" id="ARBA00006272"/>
    </source>
</evidence>
<dbReference type="InterPro" id="IPR023367">
    <property type="entry name" value="Peptidase_M42_dom2"/>
</dbReference>
<proteinExistence type="inferred from homology"/>
<dbReference type="AlphaFoldDB" id="A0A382ITP2"/>
<accession>A0A382ITP2</accession>
<reference evidence="6" key="1">
    <citation type="submission" date="2018-05" db="EMBL/GenBank/DDBJ databases">
        <authorList>
            <person name="Lanie J.A."/>
            <person name="Ng W.-L."/>
            <person name="Kazmierczak K.M."/>
            <person name="Andrzejewski T.M."/>
            <person name="Davidsen T.M."/>
            <person name="Wayne K.J."/>
            <person name="Tettelin H."/>
            <person name="Glass J.I."/>
            <person name="Rusch D."/>
            <person name="Podicherti R."/>
            <person name="Tsui H.-C.T."/>
            <person name="Winkler M.E."/>
        </authorList>
    </citation>
    <scope>NUCLEOTIDE SEQUENCE</scope>
</reference>
<dbReference type="InterPro" id="IPR008007">
    <property type="entry name" value="Peptidase_M42"/>
</dbReference>
<dbReference type="Gene3D" id="3.40.630.10">
    <property type="entry name" value="Zn peptidases"/>
    <property type="match status" value="1"/>
</dbReference>
<keyword evidence="3" id="KW-0645">Protease</keyword>
<evidence type="ECO:0000256" key="4">
    <source>
        <dbReference type="ARBA" id="ARBA00022723"/>
    </source>
</evidence>